<comment type="caution">
    <text evidence="1">The sequence shown here is derived from an EMBL/GenBank/DDBJ whole genome shotgun (WGS) entry which is preliminary data.</text>
</comment>
<dbReference type="Gene3D" id="1.25.40.10">
    <property type="entry name" value="Tetratricopeptide repeat domain"/>
    <property type="match status" value="1"/>
</dbReference>
<protein>
    <submittedName>
        <fullName evidence="1">Tetratricopeptide repeat protein</fullName>
    </submittedName>
</protein>
<dbReference type="EMBL" id="RKQG01000001">
    <property type="protein sequence ID" value="RPE33173.1"/>
    <property type="molecule type" value="Genomic_DNA"/>
</dbReference>
<dbReference type="GO" id="GO:0042802">
    <property type="term" value="F:identical protein binding"/>
    <property type="evidence" value="ECO:0007669"/>
    <property type="project" value="InterPro"/>
</dbReference>
<dbReference type="Pfam" id="PF13424">
    <property type="entry name" value="TPR_12"/>
    <property type="match status" value="1"/>
</dbReference>
<dbReference type="RefSeq" id="WP_162871542.1">
    <property type="nucleotide sequence ID" value="NZ_RKQG01000001.1"/>
</dbReference>
<dbReference type="Pfam" id="PF07721">
    <property type="entry name" value="TPR_4"/>
    <property type="match status" value="1"/>
</dbReference>
<dbReference type="SUPFAM" id="SSF48452">
    <property type="entry name" value="TPR-like"/>
    <property type="match status" value="1"/>
</dbReference>
<accession>A0A3N4RIJ4</accession>
<dbReference type="InterPro" id="IPR011717">
    <property type="entry name" value="TPR-4"/>
</dbReference>
<organism evidence="1 2">
    <name type="scientific">Kitasatospora cineracea</name>
    <dbReference type="NCBI Taxonomy" id="88074"/>
    <lineage>
        <taxon>Bacteria</taxon>
        <taxon>Bacillati</taxon>
        <taxon>Actinomycetota</taxon>
        <taxon>Actinomycetes</taxon>
        <taxon>Kitasatosporales</taxon>
        <taxon>Streptomycetaceae</taxon>
        <taxon>Kitasatospora</taxon>
    </lineage>
</organism>
<dbReference type="Proteomes" id="UP000266906">
    <property type="component" value="Unassembled WGS sequence"/>
</dbReference>
<keyword evidence="2" id="KW-1185">Reference proteome</keyword>
<proteinExistence type="predicted"/>
<dbReference type="AlphaFoldDB" id="A0A3N4RIJ4"/>
<evidence type="ECO:0000313" key="1">
    <source>
        <dbReference type="EMBL" id="RPE33173.1"/>
    </source>
</evidence>
<gene>
    <name evidence="1" type="ORF">EDD38_1452</name>
</gene>
<evidence type="ECO:0000313" key="2">
    <source>
        <dbReference type="Proteomes" id="UP000266906"/>
    </source>
</evidence>
<name>A0A3N4RIJ4_9ACTN</name>
<dbReference type="InterPro" id="IPR011990">
    <property type="entry name" value="TPR-like_helical_dom_sf"/>
</dbReference>
<reference evidence="1 2" key="1">
    <citation type="submission" date="2018-11" db="EMBL/GenBank/DDBJ databases">
        <title>Sequencing the genomes of 1000 actinobacteria strains.</title>
        <authorList>
            <person name="Klenk H.-P."/>
        </authorList>
    </citation>
    <scope>NUCLEOTIDE SEQUENCE [LARGE SCALE GENOMIC DNA]</scope>
    <source>
        <strain evidence="1 2">DSM 44781</strain>
    </source>
</reference>
<sequence length="182" mass="19817">MLQHLITQDSDLRMVPTDRAELTAAVDRLREELFTGPGPARARVLTRWIGIARMSLGDHDEARAFLRRSLELAVTSGNVRAVVATKLNFGDAHRYAGDIETAETFYRSALDAARSKCPELLDFALQHFGKHLMERGDLAGARAHLQEALRLRIAKGNTELVGSTQAALDRVDVLGGGAGDTG</sequence>